<name>A0AAU7CGR3_9BACT</name>
<evidence type="ECO:0008006" key="3">
    <source>
        <dbReference type="Google" id="ProtNLM"/>
    </source>
</evidence>
<gene>
    <name evidence="2" type="ORF">V5E97_36925</name>
</gene>
<reference evidence="2" key="1">
    <citation type="submission" date="2024-05" db="EMBL/GenBank/DDBJ databases">
        <title>Planctomycetes of the genus Singulisphaera possess chitinolytic capabilities.</title>
        <authorList>
            <person name="Ivanova A."/>
        </authorList>
    </citation>
    <scope>NUCLEOTIDE SEQUENCE</scope>
    <source>
        <strain evidence="2">Ch08T</strain>
    </source>
</reference>
<dbReference type="RefSeq" id="WP_406696583.1">
    <property type="nucleotide sequence ID" value="NZ_CP155447.1"/>
</dbReference>
<feature type="transmembrane region" description="Helical" evidence="1">
    <location>
        <begin position="47"/>
        <end position="67"/>
    </location>
</feature>
<organism evidence="2">
    <name type="scientific">Singulisphaera sp. Ch08</name>
    <dbReference type="NCBI Taxonomy" id="3120278"/>
    <lineage>
        <taxon>Bacteria</taxon>
        <taxon>Pseudomonadati</taxon>
        <taxon>Planctomycetota</taxon>
        <taxon>Planctomycetia</taxon>
        <taxon>Isosphaerales</taxon>
        <taxon>Isosphaeraceae</taxon>
        <taxon>Singulisphaera</taxon>
    </lineage>
</organism>
<evidence type="ECO:0000313" key="2">
    <source>
        <dbReference type="EMBL" id="XBH03841.1"/>
    </source>
</evidence>
<keyword evidence="1" id="KW-1133">Transmembrane helix</keyword>
<sequence length="322" mass="34390">MASESPKVARVSAPVAKPARLTAFIVASEEVDDVDTPFFTAESLKGWASSLALHAVFLLCLAFWYFAPNVDAYKPLNARLAGTERGVDEGLTLTGGLNTTLTLPADPTPAPQDPLPAALAPLDLPSLEPKVGVNFSGAEKASADGGIENNNPGAGNGDGFGLAKFGQGGESIRGVEVKVGDPQFTLIWDNDADLDLHVIEPGGKEIYWEDPKGKAGLGGELDVDNTKGYGPENVYWLRDDPTGDGPVKGKGPAGEYKWFVVYWGGFGGIPKPTRWKVRIKHDDRVTVVTGKFRALNERSRIYSLTVKPPEAEVTSELSKDAR</sequence>
<protein>
    <recommendedName>
        <fullName evidence="3">DUF2135 domain-containing protein</fullName>
    </recommendedName>
</protein>
<proteinExistence type="predicted"/>
<dbReference type="EMBL" id="CP155447">
    <property type="protein sequence ID" value="XBH03841.1"/>
    <property type="molecule type" value="Genomic_DNA"/>
</dbReference>
<keyword evidence="1" id="KW-0472">Membrane</keyword>
<accession>A0AAU7CGR3</accession>
<dbReference type="AlphaFoldDB" id="A0AAU7CGR3"/>
<evidence type="ECO:0000256" key="1">
    <source>
        <dbReference type="SAM" id="Phobius"/>
    </source>
</evidence>
<keyword evidence="1" id="KW-0812">Transmembrane</keyword>